<reference evidence="2" key="1">
    <citation type="submission" date="2020-11" db="EMBL/GenBank/DDBJ databases">
        <authorList>
            <consortium name="DOE Joint Genome Institute"/>
            <person name="Ahrendt S."/>
            <person name="Riley R."/>
            <person name="Andreopoulos W."/>
            <person name="Labutti K."/>
            <person name="Pangilinan J."/>
            <person name="Ruiz-Duenas F.J."/>
            <person name="Barrasa J.M."/>
            <person name="Sanchez-Garcia M."/>
            <person name="Camarero S."/>
            <person name="Miyauchi S."/>
            <person name="Serrano A."/>
            <person name="Linde D."/>
            <person name="Babiker R."/>
            <person name="Drula E."/>
            <person name="Ayuso-Fernandez I."/>
            <person name="Pacheco R."/>
            <person name="Padilla G."/>
            <person name="Ferreira P."/>
            <person name="Barriuso J."/>
            <person name="Kellner H."/>
            <person name="Castanera R."/>
            <person name="Alfaro M."/>
            <person name="Ramirez L."/>
            <person name="Pisabarro A.G."/>
            <person name="Kuo A."/>
            <person name="Tritt A."/>
            <person name="Lipzen A."/>
            <person name="He G."/>
            <person name="Yan M."/>
            <person name="Ng V."/>
            <person name="Cullen D."/>
            <person name="Martin F."/>
            <person name="Rosso M.-N."/>
            <person name="Henrissat B."/>
            <person name="Hibbett D."/>
            <person name="Martinez A.T."/>
            <person name="Grigoriev I.V."/>
        </authorList>
    </citation>
    <scope>NUCLEOTIDE SEQUENCE</scope>
    <source>
        <strain evidence="2">AH 40177</strain>
    </source>
</reference>
<evidence type="ECO:0000256" key="1">
    <source>
        <dbReference type="SAM" id="MobiDB-lite"/>
    </source>
</evidence>
<protein>
    <submittedName>
        <fullName evidence="2">Uncharacterized protein</fullName>
    </submittedName>
</protein>
<organism evidence="2 3">
    <name type="scientific">Rhodocollybia butyracea</name>
    <dbReference type="NCBI Taxonomy" id="206335"/>
    <lineage>
        <taxon>Eukaryota</taxon>
        <taxon>Fungi</taxon>
        <taxon>Dikarya</taxon>
        <taxon>Basidiomycota</taxon>
        <taxon>Agaricomycotina</taxon>
        <taxon>Agaricomycetes</taxon>
        <taxon>Agaricomycetidae</taxon>
        <taxon>Agaricales</taxon>
        <taxon>Marasmiineae</taxon>
        <taxon>Omphalotaceae</taxon>
        <taxon>Rhodocollybia</taxon>
    </lineage>
</organism>
<evidence type="ECO:0000313" key="3">
    <source>
        <dbReference type="Proteomes" id="UP000772434"/>
    </source>
</evidence>
<evidence type="ECO:0000313" key="2">
    <source>
        <dbReference type="EMBL" id="KAF9063547.1"/>
    </source>
</evidence>
<keyword evidence="3" id="KW-1185">Reference proteome</keyword>
<dbReference type="Proteomes" id="UP000772434">
    <property type="component" value="Unassembled WGS sequence"/>
</dbReference>
<feature type="region of interest" description="Disordered" evidence="1">
    <location>
        <begin position="115"/>
        <end position="151"/>
    </location>
</feature>
<comment type="caution">
    <text evidence="2">The sequence shown here is derived from an EMBL/GenBank/DDBJ whole genome shotgun (WGS) entry which is preliminary data.</text>
</comment>
<dbReference type="EMBL" id="JADNRY010000144">
    <property type="protein sequence ID" value="KAF9063547.1"/>
    <property type="molecule type" value="Genomic_DNA"/>
</dbReference>
<dbReference type="AlphaFoldDB" id="A0A9P5PHZ0"/>
<sequence length="179" mass="19600">MLQKVNSSESVLEKDIHTTREVMKSGDCGASLMLDSVTSDNVAWQETWVYTRPRTLQVKQNEKQEKYITMSSSHVSHFSHDGTYDPSLPSPPSQSSAHGIYPALGPAYFPTLSGQPGLRSQVESGTPQDRIGTGKLLRWPTGGGGGGNGDSVEDNFDVVRWILLEKVLLSTAWGSKYIE</sequence>
<accession>A0A9P5PHZ0</accession>
<name>A0A9P5PHZ0_9AGAR</name>
<proteinExistence type="predicted"/>
<feature type="region of interest" description="Disordered" evidence="1">
    <location>
        <begin position="78"/>
        <end position="100"/>
    </location>
</feature>
<gene>
    <name evidence="2" type="ORF">BDP27DRAFT_1367942</name>
</gene>